<gene>
    <name evidence="1" type="ORF">CYJ26_00685</name>
</gene>
<proteinExistence type="predicted"/>
<evidence type="ECO:0000313" key="2">
    <source>
        <dbReference type="Proteomes" id="UP000234778"/>
    </source>
</evidence>
<protein>
    <submittedName>
        <fullName evidence="1">Shikimate kinase</fullName>
    </submittedName>
</protein>
<comment type="caution">
    <text evidence="1">The sequence shown here is derived from an EMBL/GenBank/DDBJ whole genome shotgun (WGS) entry which is preliminary data.</text>
</comment>
<accession>A0A2I1KV02</accession>
<organism evidence="1 2">
    <name type="scientific">Actinomyces urogenitalis</name>
    <dbReference type="NCBI Taxonomy" id="103621"/>
    <lineage>
        <taxon>Bacteria</taxon>
        <taxon>Bacillati</taxon>
        <taxon>Actinomycetota</taxon>
        <taxon>Actinomycetes</taxon>
        <taxon>Actinomycetales</taxon>
        <taxon>Actinomycetaceae</taxon>
        <taxon>Actinomyces</taxon>
    </lineage>
</organism>
<dbReference type="SUPFAM" id="SSF52540">
    <property type="entry name" value="P-loop containing nucleoside triphosphate hydrolases"/>
    <property type="match status" value="1"/>
</dbReference>
<dbReference type="Proteomes" id="UP000234778">
    <property type="component" value="Unassembled WGS sequence"/>
</dbReference>
<sequence length="190" mass="19592">MNQPRDGGERTVAVILLGPPGSGCTSVGAALAAQRGGRSIDLAQRVAQHLGVAEASALVAVGEERYREVEAAVAVQTLQALEDGDVVALGSGCLGRAEVGAALAGARQRGARVVALTASVRRLAYRNGLDAPRSVALGNVNHVFTQMLHERDAQCQALADGVIDTTHTSAQEVAQALSSLPQRRDRLAGV</sequence>
<keyword evidence="1" id="KW-0808">Transferase</keyword>
<dbReference type="Pfam" id="PF01202">
    <property type="entry name" value="SKI"/>
    <property type="match status" value="1"/>
</dbReference>
<dbReference type="GO" id="GO:0016301">
    <property type="term" value="F:kinase activity"/>
    <property type="evidence" value="ECO:0007669"/>
    <property type="project" value="UniProtKB-KW"/>
</dbReference>
<dbReference type="InterPro" id="IPR027417">
    <property type="entry name" value="P-loop_NTPase"/>
</dbReference>
<dbReference type="RefSeq" id="WP_050765693.1">
    <property type="nucleotide sequence ID" value="NZ_JASPEK010000091.1"/>
</dbReference>
<dbReference type="Gene3D" id="3.40.50.300">
    <property type="entry name" value="P-loop containing nucleotide triphosphate hydrolases"/>
    <property type="match status" value="1"/>
</dbReference>
<dbReference type="InterPro" id="IPR031322">
    <property type="entry name" value="Shikimate/glucono_kinase"/>
</dbReference>
<dbReference type="AlphaFoldDB" id="A0A2I1KV02"/>
<keyword evidence="1" id="KW-0418">Kinase</keyword>
<dbReference type="GeneID" id="81707463"/>
<name>A0A2I1KV02_9ACTO</name>
<dbReference type="EMBL" id="PKHA01000001">
    <property type="protein sequence ID" value="PKY99455.1"/>
    <property type="molecule type" value="Genomic_DNA"/>
</dbReference>
<reference evidence="1 2" key="1">
    <citation type="submission" date="2017-12" db="EMBL/GenBank/DDBJ databases">
        <title>Phylogenetic diversity of female urinary microbiome.</title>
        <authorList>
            <person name="Thomas-White K."/>
            <person name="Wolfe A.J."/>
        </authorList>
    </citation>
    <scope>NUCLEOTIDE SEQUENCE [LARGE SCALE GENOMIC DNA]</scope>
    <source>
        <strain evidence="1 2">UMB0319</strain>
    </source>
</reference>
<evidence type="ECO:0000313" key="1">
    <source>
        <dbReference type="EMBL" id="PKY99455.1"/>
    </source>
</evidence>